<evidence type="ECO:0000313" key="2">
    <source>
        <dbReference type="EMBL" id="AKF06230.1"/>
    </source>
</evidence>
<proteinExistence type="predicted"/>
<organism evidence="2 3">
    <name type="scientific">Sandaracinus amylolyticus</name>
    <dbReference type="NCBI Taxonomy" id="927083"/>
    <lineage>
        <taxon>Bacteria</taxon>
        <taxon>Pseudomonadati</taxon>
        <taxon>Myxococcota</taxon>
        <taxon>Polyangia</taxon>
        <taxon>Polyangiales</taxon>
        <taxon>Sandaracinaceae</taxon>
        <taxon>Sandaracinus</taxon>
    </lineage>
</organism>
<dbReference type="GO" id="GO:0006302">
    <property type="term" value="P:double-strand break repair"/>
    <property type="evidence" value="ECO:0007669"/>
    <property type="project" value="TreeGrafter"/>
</dbReference>
<protein>
    <submittedName>
        <fullName evidence="2">Large Ala/Glu-rich protein</fullName>
    </submittedName>
</protein>
<keyword evidence="3" id="KW-1185">Reference proteome</keyword>
<dbReference type="STRING" id="927083.DB32_003379"/>
<feature type="coiled-coil region" evidence="1">
    <location>
        <begin position="382"/>
        <end position="497"/>
    </location>
</feature>
<dbReference type="Gene3D" id="1.10.287.1490">
    <property type="match status" value="1"/>
</dbReference>
<dbReference type="PANTHER" id="PTHR18867">
    <property type="entry name" value="RAD50"/>
    <property type="match status" value="1"/>
</dbReference>
<dbReference type="OrthoDB" id="5517958at2"/>
<feature type="coiled-coil region" evidence="1">
    <location>
        <begin position="227"/>
        <end position="317"/>
    </location>
</feature>
<dbReference type="Proteomes" id="UP000034883">
    <property type="component" value="Chromosome"/>
</dbReference>
<dbReference type="GO" id="GO:0007004">
    <property type="term" value="P:telomere maintenance via telomerase"/>
    <property type="evidence" value="ECO:0007669"/>
    <property type="project" value="TreeGrafter"/>
</dbReference>
<sequence length="982" mass="108920">MPRIIPESAREHADLALAVYVEELAARRRVLFVGDAASAVPERLSSVARSVEVVSPRTRTRGTRRGGRILPRPWPSAQDARSWDLVLVPDLLWAGLPAPERIGEMAEWLTPRGVLVVGAEEREDGIDYGALYDLLSRRFEWVRMLGQAPFAGWSVVDYAPQSRELEVTFDGSLLGGSGEEAARHIALCAAREVVLDPYSIVQVPSSASRERAVVERPREAERAPREDLQLQARLAQLEAQLRDRQEDVGRAGERASELEREVEALRARGEHAERRLDQAQREISRGAQKLDEARARADALTQELEAAKGEIAALAKVETVDEDYARVEASLAERARELTDLRGEVERRGVLVRDLVEELVEARAQRGATGPTPPGGGGGRDDAELRAALEAARRRAVDAEAAVVEAGYRLDQVRAELEQCRRARETEREQASRDIAFAQGTMRGLSSRLAETEELRRLAEARLALSQDDVASARLRTRELERDLENAREQVELAIVRAQGAPPSSPIAIEPGALDRLRELEAEASQREGRLYGALLKAREHAVEAQGEQRRLARELAKAEDEARAARNDATTQRAELEARLGQLADEATRALADTEARGRELATARAAADAHSRELAVLRGERDGIVWRLADAEAAVRDAQARLAATPAPVAAPIESPELHDLRQRVEVLGASVGVWTQRAQEAASRADAEATRAADLAVRLSTRDALVGRVQSELASASARRDGLERRIRELDGAVAELRDQLASARAVAEVRADEERRELEARDARIADSERARERLAREHEETRRALAEARQILSSIASGLDTGAVAAAAPASDARLREQLRDLQREAEDRELMLRSLTAQLQDRDDRLRALERMKSGEAPGDERELVQRVLMAEERAVRFERELEQERQARRHAEQNGGSAERDADLRRLHQTLGDRDAQLMVLEGRITQSEREQRSMRDAFAQARASLETLLGEIANDQRAEAADRIASMLRLLRRY</sequence>
<gene>
    <name evidence="2" type="ORF">DB32_003379</name>
</gene>
<dbReference type="GO" id="GO:0003691">
    <property type="term" value="F:double-stranded telomeric DNA binding"/>
    <property type="evidence" value="ECO:0007669"/>
    <property type="project" value="TreeGrafter"/>
</dbReference>
<keyword evidence="1" id="KW-0175">Coiled coil</keyword>
<accession>A0A0F6W356</accession>
<feature type="coiled-coil region" evidence="1">
    <location>
        <begin position="709"/>
        <end position="901"/>
    </location>
</feature>
<name>A0A0F6W356_9BACT</name>
<dbReference type="GO" id="GO:0043047">
    <property type="term" value="F:single-stranded telomeric DNA binding"/>
    <property type="evidence" value="ECO:0007669"/>
    <property type="project" value="TreeGrafter"/>
</dbReference>
<feature type="coiled-coil region" evidence="1">
    <location>
        <begin position="542"/>
        <end position="594"/>
    </location>
</feature>
<dbReference type="AlphaFoldDB" id="A0A0F6W356"/>
<dbReference type="PANTHER" id="PTHR18867:SF12">
    <property type="entry name" value="DNA REPAIR PROTEIN RAD50"/>
    <property type="match status" value="1"/>
</dbReference>
<dbReference type="RefSeq" id="WP_053233421.1">
    <property type="nucleotide sequence ID" value="NZ_CP011125.1"/>
</dbReference>
<reference evidence="2 3" key="1">
    <citation type="submission" date="2015-03" db="EMBL/GenBank/DDBJ databases">
        <title>Genome assembly of Sandaracinus amylolyticus DSM 53668.</title>
        <authorList>
            <person name="Sharma G."/>
            <person name="Subramanian S."/>
        </authorList>
    </citation>
    <scope>NUCLEOTIDE SEQUENCE [LARGE SCALE GENOMIC DNA]</scope>
    <source>
        <strain evidence="2 3">DSM 53668</strain>
    </source>
</reference>
<dbReference type="GO" id="GO:0051880">
    <property type="term" value="F:G-quadruplex DNA binding"/>
    <property type="evidence" value="ECO:0007669"/>
    <property type="project" value="TreeGrafter"/>
</dbReference>
<dbReference type="KEGG" id="samy:DB32_003379"/>
<dbReference type="GO" id="GO:0000722">
    <property type="term" value="P:telomere maintenance via recombination"/>
    <property type="evidence" value="ECO:0007669"/>
    <property type="project" value="TreeGrafter"/>
</dbReference>
<evidence type="ECO:0000313" key="3">
    <source>
        <dbReference type="Proteomes" id="UP000034883"/>
    </source>
</evidence>
<dbReference type="EMBL" id="CP011125">
    <property type="protein sequence ID" value="AKF06230.1"/>
    <property type="molecule type" value="Genomic_DNA"/>
</dbReference>
<evidence type="ECO:0000256" key="1">
    <source>
        <dbReference type="SAM" id="Coils"/>
    </source>
</evidence>